<feature type="compositionally biased region" description="Polar residues" evidence="1">
    <location>
        <begin position="9"/>
        <end position="18"/>
    </location>
</feature>
<evidence type="ECO:0000256" key="1">
    <source>
        <dbReference type="SAM" id="MobiDB-lite"/>
    </source>
</evidence>
<feature type="compositionally biased region" description="Basic and acidic residues" evidence="1">
    <location>
        <begin position="47"/>
        <end position="59"/>
    </location>
</feature>
<accession>A0A0A9EFH2</accession>
<feature type="region of interest" description="Disordered" evidence="1">
    <location>
        <begin position="1"/>
        <end position="66"/>
    </location>
</feature>
<sequence>MKVPVKRSVLSTSEVSKSTGKEAASRSATTRGSRATNGPGGMLSRTTVDRCARTRDVKKPSRPPGP</sequence>
<dbReference type="AlphaFoldDB" id="A0A0A9EFH2"/>
<evidence type="ECO:0000313" key="2">
    <source>
        <dbReference type="EMBL" id="JAD94787.1"/>
    </source>
</evidence>
<feature type="compositionally biased region" description="Polar residues" evidence="1">
    <location>
        <begin position="26"/>
        <end position="36"/>
    </location>
</feature>
<dbReference type="EMBL" id="GBRH01203108">
    <property type="protein sequence ID" value="JAD94787.1"/>
    <property type="molecule type" value="Transcribed_RNA"/>
</dbReference>
<organism evidence="2">
    <name type="scientific">Arundo donax</name>
    <name type="common">Giant reed</name>
    <name type="synonym">Donax arundinaceus</name>
    <dbReference type="NCBI Taxonomy" id="35708"/>
    <lineage>
        <taxon>Eukaryota</taxon>
        <taxon>Viridiplantae</taxon>
        <taxon>Streptophyta</taxon>
        <taxon>Embryophyta</taxon>
        <taxon>Tracheophyta</taxon>
        <taxon>Spermatophyta</taxon>
        <taxon>Magnoliopsida</taxon>
        <taxon>Liliopsida</taxon>
        <taxon>Poales</taxon>
        <taxon>Poaceae</taxon>
        <taxon>PACMAD clade</taxon>
        <taxon>Arundinoideae</taxon>
        <taxon>Arundineae</taxon>
        <taxon>Arundo</taxon>
    </lineage>
</organism>
<proteinExistence type="predicted"/>
<protein>
    <submittedName>
        <fullName evidence="2">CYP74A1</fullName>
    </submittedName>
</protein>
<name>A0A0A9EFH2_ARUDO</name>
<reference evidence="2" key="1">
    <citation type="submission" date="2014-09" db="EMBL/GenBank/DDBJ databases">
        <authorList>
            <person name="Magalhaes I.L.F."/>
            <person name="Oliveira U."/>
            <person name="Santos F.R."/>
            <person name="Vidigal T.H.D.A."/>
            <person name="Brescovit A.D."/>
            <person name="Santos A.J."/>
        </authorList>
    </citation>
    <scope>NUCLEOTIDE SEQUENCE</scope>
    <source>
        <tissue evidence="2">Shoot tissue taken approximately 20 cm above the soil surface</tissue>
    </source>
</reference>
<reference evidence="2" key="2">
    <citation type="journal article" date="2015" name="Data Brief">
        <title>Shoot transcriptome of the giant reed, Arundo donax.</title>
        <authorList>
            <person name="Barrero R.A."/>
            <person name="Guerrero F.D."/>
            <person name="Moolhuijzen P."/>
            <person name="Goolsby J.A."/>
            <person name="Tidwell J."/>
            <person name="Bellgard S.E."/>
            <person name="Bellgard M.I."/>
        </authorList>
    </citation>
    <scope>NUCLEOTIDE SEQUENCE</scope>
    <source>
        <tissue evidence="2">Shoot tissue taken approximately 20 cm above the soil surface</tissue>
    </source>
</reference>